<feature type="domain" description="HAMP" evidence="8">
    <location>
        <begin position="213"/>
        <end position="266"/>
    </location>
</feature>
<dbReference type="RefSeq" id="WP_095523217.1">
    <property type="nucleotide sequence ID" value="NZ_MDUX01000003.1"/>
</dbReference>
<evidence type="ECO:0000256" key="5">
    <source>
        <dbReference type="SAM" id="Coils"/>
    </source>
</evidence>
<evidence type="ECO:0000313" key="11">
    <source>
        <dbReference type="Proteomes" id="UP000216107"/>
    </source>
</evidence>
<dbReference type="InterPro" id="IPR004089">
    <property type="entry name" value="MCPsignal_dom"/>
</dbReference>
<feature type="coiled-coil region" evidence="5">
    <location>
        <begin position="464"/>
        <end position="491"/>
    </location>
</feature>
<dbReference type="AlphaFoldDB" id="A0A272EYB4"/>
<keyword evidence="6" id="KW-0812">Transmembrane</keyword>
<sequence>MLSRLNIAQRVALGFAILNLLMLAVGAVGMQGLQRQYREVNELLAKDLNQLQTVQSAQLRMSKMRRDEKDIFLSLGSQNDIDEYHKKWTESVNRVGESLQKLGEKAGEEEQAQIEKATIAMASYSEGMTKAMSGMSVGFFMSSLMLNDSFEPAKQDAQVANGALNEISKAANNRIQQIDDRLADIRREVVTTGAVLVALAVLLGIVSGWLIIRSVRAPLAELQRQIGHIARSGELSRRMPEKSTDEIGQTSRAINQLLSGMGDVIGVASRDAKALLTAADSLYQTAEHVTQASGQQASSAHATAAAVEELSTSIAQVAERAASVEEVAESTANTASSSVGMARTTADHIRTVAQTIQHSAELIDSLNQRSDEIGNIVQVIKEIADQTSLLALNAAIEAARAGEQGRGFAVVADEVRKLAERTTAATVDIQARIEGVQRDTGVAAEDMHQASDQIAQGVGSTEQVAEHLREIERLSRESAQHTADIAMAIREQSSASESISSHIEEIAAASTSNNEAASESHRLSRQLGEIATQINTAIQRFSV</sequence>
<comment type="caution">
    <text evidence="10">The sequence shown here is derived from an EMBL/GenBank/DDBJ whole genome shotgun (WGS) entry which is preliminary data.</text>
</comment>
<dbReference type="Proteomes" id="UP000216107">
    <property type="component" value="Unassembled WGS sequence"/>
</dbReference>
<dbReference type="PANTHER" id="PTHR32089">
    <property type="entry name" value="METHYL-ACCEPTING CHEMOTAXIS PROTEIN MCPB"/>
    <property type="match status" value="1"/>
</dbReference>
<evidence type="ECO:0000256" key="6">
    <source>
        <dbReference type="SAM" id="Phobius"/>
    </source>
</evidence>
<evidence type="ECO:0000259" key="7">
    <source>
        <dbReference type="PROSITE" id="PS50111"/>
    </source>
</evidence>
<evidence type="ECO:0000256" key="3">
    <source>
        <dbReference type="ARBA" id="ARBA00029447"/>
    </source>
</evidence>
<dbReference type="GO" id="GO:0004888">
    <property type="term" value="F:transmembrane signaling receptor activity"/>
    <property type="evidence" value="ECO:0007669"/>
    <property type="project" value="InterPro"/>
</dbReference>
<evidence type="ECO:0000256" key="4">
    <source>
        <dbReference type="PROSITE-ProRule" id="PRU00284"/>
    </source>
</evidence>
<dbReference type="FunFam" id="1.10.287.950:FF:000001">
    <property type="entry name" value="Methyl-accepting chemotaxis sensory transducer"/>
    <property type="match status" value="1"/>
</dbReference>
<keyword evidence="5" id="KW-0175">Coiled coil</keyword>
<dbReference type="GO" id="GO:0016020">
    <property type="term" value="C:membrane"/>
    <property type="evidence" value="ECO:0007669"/>
    <property type="project" value="UniProtKB-SubCell"/>
</dbReference>
<dbReference type="InterPro" id="IPR024478">
    <property type="entry name" value="HlyB_4HB_MCP"/>
</dbReference>
<dbReference type="PROSITE" id="PS50885">
    <property type="entry name" value="HAMP"/>
    <property type="match status" value="1"/>
</dbReference>
<evidence type="ECO:0000259" key="8">
    <source>
        <dbReference type="PROSITE" id="PS50885"/>
    </source>
</evidence>
<name>A0A272EYB4_9RHOO</name>
<keyword evidence="6" id="KW-1133">Transmembrane helix</keyword>
<dbReference type="PRINTS" id="PR00260">
    <property type="entry name" value="CHEMTRNSDUCR"/>
</dbReference>
<dbReference type="CDD" id="cd06225">
    <property type="entry name" value="HAMP"/>
    <property type="match status" value="1"/>
</dbReference>
<dbReference type="InterPro" id="IPR003660">
    <property type="entry name" value="HAMP_dom"/>
</dbReference>
<dbReference type="InterPro" id="IPR004090">
    <property type="entry name" value="Chemotax_Me-accpt_rcpt"/>
</dbReference>
<dbReference type="PROSITE" id="PS50111">
    <property type="entry name" value="CHEMOTAXIS_TRANSDUC_2"/>
    <property type="match status" value="1"/>
</dbReference>
<dbReference type="Pfam" id="PF00672">
    <property type="entry name" value="HAMP"/>
    <property type="match status" value="1"/>
</dbReference>
<feature type="transmembrane region" description="Helical" evidence="6">
    <location>
        <begin position="12"/>
        <end position="30"/>
    </location>
</feature>
<dbReference type="OrthoDB" id="2489132at2"/>
<dbReference type="PANTHER" id="PTHR32089:SF112">
    <property type="entry name" value="LYSOZYME-LIKE PROTEIN-RELATED"/>
    <property type="match status" value="1"/>
</dbReference>
<comment type="subcellular location">
    <subcellularLocation>
        <location evidence="1">Membrane</location>
    </subcellularLocation>
</comment>
<evidence type="ECO:0000313" key="12">
    <source>
        <dbReference type="Proteomes" id="UP000623509"/>
    </source>
</evidence>
<organism evidence="10 11">
    <name type="scientific">Candidatus Dactylopiibacterium carminicum</name>
    <dbReference type="NCBI Taxonomy" id="857335"/>
    <lineage>
        <taxon>Bacteria</taxon>
        <taxon>Pseudomonadati</taxon>
        <taxon>Pseudomonadota</taxon>
        <taxon>Betaproteobacteria</taxon>
        <taxon>Rhodocyclales</taxon>
        <taxon>Rhodocyclaceae</taxon>
        <taxon>Candidatus Dactylopiibacterium</taxon>
    </lineage>
</organism>
<evidence type="ECO:0000256" key="2">
    <source>
        <dbReference type="ARBA" id="ARBA00023224"/>
    </source>
</evidence>
<dbReference type="SMART" id="SM00283">
    <property type="entry name" value="MA"/>
    <property type="match status" value="1"/>
</dbReference>
<proteinExistence type="inferred from homology"/>
<dbReference type="SUPFAM" id="SSF58104">
    <property type="entry name" value="Methyl-accepting chemotaxis protein (MCP) signaling domain"/>
    <property type="match status" value="1"/>
</dbReference>
<feature type="domain" description="Methyl-accepting transducer" evidence="7">
    <location>
        <begin position="271"/>
        <end position="507"/>
    </location>
</feature>
<accession>A0A272EYB4</accession>
<keyword evidence="6" id="KW-0472">Membrane</keyword>
<dbReference type="Gene3D" id="6.10.340.10">
    <property type="match status" value="1"/>
</dbReference>
<dbReference type="Gene3D" id="1.10.287.950">
    <property type="entry name" value="Methyl-accepting chemotaxis protein"/>
    <property type="match status" value="1"/>
</dbReference>
<evidence type="ECO:0000313" key="9">
    <source>
        <dbReference type="EMBL" id="KAF7600649.1"/>
    </source>
</evidence>
<dbReference type="GO" id="GO:0007165">
    <property type="term" value="P:signal transduction"/>
    <property type="evidence" value="ECO:0007669"/>
    <property type="project" value="UniProtKB-KW"/>
</dbReference>
<reference evidence="9 12" key="1">
    <citation type="submission" date="2016-08" db="EMBL/GenBank/DDBJ databases">
        <title>Candidatus Dactylopiibacterium carminicum genome sequence.</title>
        <authorList>
            <person name="Ramirez-Puebla S.T."/>
            <person name="Ormeno-Orrillo E."/>
            <person name="Vera-Ponce De Leon A."/>
            <person name="Luis L."/>
            <person name="Sanchez-Flores A."/>
            <person name="Monica R."/>
            <person name="Martinez-Romero E."/>
        </authorList>
    </citation>
    <scope>NUCLEOTIDE SEQUENCE [LARGE SCALE GENOMIC DNA]</scope>
    <source>
        <strain evidence="9">END1</strain>
    </source>
</reference>
<dbReference type="SMART" id="SM00304">
    <property type="entry name" value="HAMP"/>
    <property type="match status" value="2"/>
</dbReference>
<dbReference type="Pfam" id="PF00015">
    <property type="entry name" value="MCPsignal"/>
    <property type="match status" value="1"/>
</dbReference>
<comment type="similarity">
    <text evidence="3">Belongs to the methyl-accepting chemotaxis (MCP) protein family.</text>
</comment>
<dbReference type="GO" id="GO:0006935">
    <property type="term" value="P:chemotaxis"/>
    <property type="evidence" value="ECO:0007669"/>
    <property type="project" value="InterPro"/>
</dbReference>
<dbReference type="Proteomes" id="UP000623509">
    <property type="component" value="Unassembled WGS sequence"/>
</dbReference>
<protein>
    <submittedName>
        <fullName evidence="9">Methyl-accepting chemotaxis protein</fullName>
    </submittedName>
</protein>
<evidence type="ECO:0000256" key="1">
    <source>
        <dbReference type="ARBA" id="ARBA00004370"/>
    </source>
</evidence>
<gene>
    <name evidence="9" type="ORF">BGI27_01835</name>
    <name evidence="10" type="ORF">CGU29_01335</name>
</gene>
<reference evidence="10 11" key="2">
    <citation type="submission" date="2017-07" db="EMBL/GenBank/DDBJ databases">
        <title>Candidatus Dactylopiibacterium carminicum, a nitrogen-fixing symbiont of the cochineal insect Dactylopius coccus and Dactylopius opuntiae (Hemiptera: Coccoidea: Dactylopiidae).</title>
        <authorList>
            <person name="Vera A."/>
        </authorList>
    </citation>
    <scope>NUCLEOTIDE SEQUENCE [LARGE SCALE GENOMIC DNA]</scope>
    <source>
        <strain evidence="10 11">NFDCM</strain>
    </source>
</reference>
<keyword evidence="12" id="KW-1185">Reference proteome</keyword>
<feature type="transmembrane region" description="Helical" evidence="6">
    <location>
        <begin position="189"/>
        <end position="212"/>
    </location>
</feature>
<dbReference type="EMBL" id="NMRN01000002">
    <property type="protein sequence ID" value="PAS95117.1"/>
    <property type="molecule type" value="Genomic_DNA"/>
</dbReference>
<evidence type="ECO:0000313" key="10">
    <source>
        <dbReference type="EMBL" id="PAS95117.1"/>
    </source>
</evidence>
<dbReference type="EMBL" id="MDUX01000003">
    <property type="protein sequence ID" value="KAF7600649.1"/>
    <property type="molecule type" value="Genomic_DNA"/>
</dbReference>
<dbReference type="Pfam" id="PF12729">
    <property type="entry name" value="4HB_MCP_1"/>
    <property type="match status" value="1"/>
</dbReference>
<keyword evidence="2 4" id="KW-0807">Transducer</keyword>